<keyword evidence="6 8" id="KW-0675">Receptor</keyword>
<accession>A0ABM4CPR5</accession>
<organism evidence="12 13">
    <name type="scientific">Hydra vulgaris</name>
    <name type="common">Hydra</name>
    <name type="synonym">Hydra attenuata</name>
    <dbReference type="NCBI Taxonomy" id="6087"/>
    <lineage>
        <taxon>Eukaryota</taxon>
        <taxon>Metazoa</taxon>
        <taxon>Cnidaria</taxon>
        <taxon>Hydrozoa</taxon>
        <taxon>Hydroidolina</taxon>
        <taxon>Anthoathecata</taxon>
        <taxon>Aplanulata</taxon>
        <taxon>Hydridae</taxon>
        <taxon>Hydra</taxon>
    </lineage>
</organism>
<reference evidence="13" key="1">
    <citation type="submission" date="2025-08" db="UniProtKB">
        <authorList>
            <consortium name="RefSeq"/>
        </authorList>
    </citation>
    <scope>IDENTIFICATION</scope>
</reference>
<keyword evidence="2 8" id="KW-0812">Transmembrane</keyword>
<feature type="chain" id="PRO_5045668467" evidence="10">
    <location>
        <begin position="19"/>
        <end position="486"/>
    </location>
</feature>
<feature type="transmembrane region" description="Helical" evidence="9">
    <location>
        <begin position="129"/>
        <end position="147"/>
    </location>
</feature>
<dbReference type="PANTHER" id="PTHR45695:SF9">
    <property type="entry name" value="LEUCOKININ RECEPTOR"/>
    <property type="match status" value="1"/>
</dbReference>
<keyword evidence="10" id="KW-0732">Signal</keyword>
<keyword evidence="12" id="KW-1185">Reference proteome</keyword>
<dbReference type="CDD" id="cd00637">
    <property type="entry name" value="7tm_classA_rhodopsin-like"/>
    <property type="match status" value="1"/>
</dbReference>
<evidence type="ECO:0000256" key="10">
    <source>
        <dbReference type="SAM" id="SignalP"/>
    </source>
</evidence>
<keyword evidence="5 9" id="KW-0472">Membrane</keyword>
<feature type="transmembrane region" description="Helical" evidence="9">
    <location>
        <begin position="374"/>
        <end position="394"/>
    </location>
</feature>
<dbReference type="PROSITE" id="PS00237">
    <property type="entry name" value="G_PROTEIN_RECEP_F1_1"/>
    <property type="match status" value="1"/>
</dbReference>
<evidence type="ECO:0000313" key="13">
    <source>
        <dbReference type="RefSeq" id="XP_065663833.1"/>
    </source>
</evidence>
<evidence type="ECO:0000256" key="2">
    <source>
        <dbReference type="ARBA" id="ARBA00022692"/>
    </source>
</evidence>
<evidence type="ECO:0000256" key="1">
    <source>
        <dbReference type="ARBA" id="ARBA00004141"/>
    </source>
</evidence>
<comment type="similarity">
    <text evidence="8">Belongs to the G-protein coupled receptor 1 family.</text>
</comment>
<dbReference type="InterPro" id="IPR017452">
    <property type="entry name" value="GPCR_Rhodpsn_7TM"/>
</dbReference>
<dbReference type="Gene3D" id="1.20.1070.10">
    <property type="entry name" value="Rhodopsin 7-helix transmembrane proteins"/>
    <property type="match status" value="1"/>
</dbReference>
<comment type="subcellular location">
    <subcellularLocation>
        <location evidence="1">Membrane</location>
        <topology evidence="1">Multi-pass membrane protein</topology>
    </subcellularLocation>
</comment>
<feature type="transmembrane region" description="Helical" evidence="9">
    <location>
        <begin position="330"/>
        <end position="354"/>
    </location>
</feature>
<dbReference type="SUPFAM" id="SSF81321">
    <property type="entry name" value="Family A G protein-coupled receptor-like"/>
    <property type="match status" value="1"/>
</dbReference>
<dbReference type="RefSeq" id="XP_065663833.1">
    <property type="nucleotide sequence ID" value="XM_065807761.1"/>
</dbReference>
<dbReference type="Pfam" id="PF00001">
    <property type="entry name" value="7tm_1"/>
    <property type="match status" value="1"/>
</dbReference>
<evidence type="ECO:0000313" key="12">
    <source>
        <dbReference type="Proteomes" id="UP001652625"/>
    </source>
</evidence>
<dbReference type="InterPro" id="IPR000276">
    <property type="entry name" value="GPCR_Rhodpsn"/>
</dbReference>
<evidence type="ECO:0000259" key="11">
    <source>
        <dbReference type="PROSITE" id="PS50262"/>
    </source>
</evidence>
<dbReference type="Proteomes" id="UP001652625">
    <property type="component" value="Chromosome 10"/>
</dbReference>
<sequence length="486" mass="55985">MVAYMFSMVIGIIFIVEAESTMTAIKPTMTAMMNESTMAAIKNSFNNTFILNQIYKHEINEKNIENNETDISNMSLEDICKLLGIPLQNCSCNNGNVEMKELCDLHKTNNQTVYNCDNLLNKVIGVSNIISSTLALIGNAFVIWVSLTQHNEFTRFNQLVISLAISDFVFAFVQLIMSVPQTWTCRWVYGLVLCKILRATLAASANIAIGFIVIIAIERYIGVVHLFSSILNKTRFQVMICLNIIFGILSVVPPLKVLKLKEFDSCFEEWSREGSRVYTWLLFLFYYLFPIILMTVLYSVMFVWLRKSFLKSNILNDIAQKSRFIKNKKILFILVWILAMFAILILPNKIFWIINDTYGIYDLNSKRVTRFLTMFSEIPYGFHAAVNPIIYSIVDLRFRQRLKFLLSSAVSALIHSSTLTLSHILYRTNTKIDNNLYHSNIELDNTVYQSNIEADNISYRSHLELDNIVFQPSKKVYNILHQPNIE</sequence>
<feature type="signal peptide" evidence="10">
    <location>
        <begin position="1"/>
        <end position="18"/>
    </location>
</feature>
<evidence type="ECO:0000256" key="6">
    <source>
        <dbReference type="ARBA" id="ARBA00023170"/>
    </source>
</evidence>
<feature type="transmembrane region" description="Helical" evidence="9">
    <location>
        <begin position="277"/>
        <end position="305"/>
    </location>
</feature>
<evidence type="ECO:0000256" key="7">
    <source>
        <dbReference type="ARBA" id="ARBA00023224"/>
    </source>
</evidence>
<evidence type="ECO:0000256" key="8">
    <source>
        <dbReference type="RuleBase" id="RU000688"/>
    </source>
</evidence>
<dbReference type="PANTHER" id="PTHR45695">
    <property type="entry name" value="LEUCOKININ RECEPTOR-RELATED"/>
    <property type="match status" value="1"/>
</dbReference>
<evidence type="ECO:0000256" key="5">
    <source>
        <dbReference type="ARBA" id="ARBA00023136"/>
    </source>
</evidence>
<protein>
    <submittedName>
        <fullName evidence="13">Neuropeptide Y receptor type 4 isoform X1</fullName>
    </submittedName>
</protein>
<evidence type="ECO:0000256" key="3">
    <source>
        <dbReference type="ARBA" id="ARBA00022989"/>
    </source>
</evidence>
<feature type="transmembrane region" description="Helical" evidence="9">
    <location>
        <begin position="406"/>
        <end position="426"/>
    </location>
</feature>
<keyword evidence="3 9" id="KW-1133">Transmembrane helix</keyword>
<feature type="transmembrane region" description="Helical" evidence="9">
    <location>
        <begin position="238"/>
        <end position="257"/>
    </location>
</feature>
<keyword evidence="4 8" id="KW-0297">G-protein coupled receptor</keyword>
<evidence type="ECO:0000256" key="4">
    <source>
        <dbReference type="ARBA" id="ARBA00023040"/>
    </source>
</evidence>
<feature type="transmembrane region" description="Helical" evidence="9">
    <location>
        <begin position="159"/>
        <end position="176"/>
    </location>
</feature>
<proteinExistence type="inferred from homology"/>
<name>A0ABM4CPR5_HYDVU</name>
<dbReference type="GeneID" id="105843643"/>
<dbReference type="PRINTS" id="PR00237">
    <property type="entry name" value="GPCRRHODOPSN"/>
</dbReference>
<feature type="transmembrane region" description="Helical" evidence="9">
    <location>
        <begin position="196"/>
        <end position="217"/>
    </location>
</feature>
<feature type="domain" description="G-protein coupled receptors family 1 profile" evidence="11">
    <location>
        <begin position="138"/>
        <end position="391"/>
    </location>
</feature>
<gene>
    <name evidence="13" type="primary">LOC105843643</name>
</gene>
<evidence type="ECO:0000256" key="9">
    <source>
        <dbReference type="SAM" id="Phobius"/>
    </source>
</evidence>
<keyword evidence="7 8" id="KW-0807">Transducer</keyword>
<dbReference type="PROSITE" id="PS50262">
    <property type="entry name" value="G_PROTEIN_RECEP_F1_2"/>
    <property type="match status" value="1"/>
</dbReference>